<dbReference type="Gene3D" id="2.60.40.10">
    <property type="entry name" value="Immunoglobulins"/>
    <property type="match status" value="1"/>
</dbReference>
<dbReference type="GO" id="GO:0016787">
    <property type="term" value="F:hydrolase activity"/>
    <property type="evidence" value="ECO:0007669"/>
    <property type="project" value="UniProtKB-KW"/>
</dbReference>
<evidence type="ECO:0000256" key="4">
    <source>
        <dbReference type="ARBA" id="ARBA00022729"/>
    </source>
</evidence>
<dbReference type="SUPFAM" id="SSF52279">
    <property type="entry name" value="Beta-D-glucan exohydrolase, C-terminal domain"/>
    <property type="match status" value="1"/>
</dbReference>
<evidence type="ECO:0000256" key="3">
    <source>
        <dbReference type="ARBA" id="ARBA00012744"/>
    </source>
</evidence>
<dbReference type="Proteomes" id="UP001057877">
    <property type="component" value="Chromosome"/>
</dbReference>
<keyword evidence="10" id="KW-1185">Reference proteome</keyword>
<dbReference type="PRINTS" id="PR00133">
    <property type="entry name" value="GLHYDRLASE3"/>
</dbReference>
<evidence type="ECO:0000313" key="10">
    <source>
        <dbReference type="Proteomes" id="UP001057877"/>
    </source>
</evidence>
<evidence type="ECO:0000256" key="2">
    <source>
        <dbReference type="ARBA" id="ARBA00005336"/>
    </source>
</evidence>
<evidence type="ECO:0000256" key="1">
    <source>
        <dbReference type="ARBA" id="ARBA00000448"/>
    </source>
</evidence>
<evidence type="ECO:0000256" key="5">
    <source>
        <dbReference type="ARBA" id="ARBA00022801"/>
    </source>
</evidence>
<dbReference type="InterPro" id="IPR036881">
    <property type="entry name" value="Glyco_hydro_3_C_sf"/>
</dbReference>
<keyword evidence="4" id="KW-0732">Signal</keyword>
<keyword evidence="6 7" id="KW-0326">Glycosidase</keyword>
<proteinExistence type="inferred from homology"/>
<dbReference type="InterPro" id="IPR001764">
    <property type="entry name" value="Glyco_hydro_3_N"/>
</dbReference>
<reference evidence="9" key="1">
    <citation type="submission" date="2022-01" db="EMBL/GenBank/DDBJ databases">
        <title>Paenibacillus spongiae sp. nov., isolated from marine sponge.</title>
        <authorList>
            <person name="Li Z."/>
            <person name="Zhang M."/>
        </authorList>
    </citation>
    <scope>NUCLEOTIDE SEQUENCE</scope>
    <source>
        <strain evidence="9">PHS-Z3</strain>
    </source>
</reference>
<comment type="catalytic activity">
    <reaction evidence="1">
        <text>Hydrolysis of terminal, non-reducing beta-D-glucosyl residues with release of beta-D-glucose.</text>
        <dbReference type="EC" id="3.2.1.21"/>
    </reaction>
</comment>
<dbReference type="Gene3D" id="3.20.20.300">
    <property type="entry name" value="Glycoside hydrolase, family 3, N-terminal domain"/>
    <property type="match status" value="1"/>
</dbReference>
<dbReference type="EC" id="3.2.1.21" evidence="3"/>
<dbReference type="Pfam" id="PF14310">
    <property type="entry name" value="Fn3-like"/>
    <property type="match status" value="1"/>
</dbReference>
<evidence type="ECO:0000256" key="6">
    <source>
        <dbReference type="ARBA" id="ARBA00023295"/>
    </source>
</evidence>
<evidence type="ECO:0000313" key="9">
    <source>
        <dbReference type="EMBL" id="UVI30678.1"/>
    </source>
</evidence>
<dbReference type="InterPro" id="IPR019800">
    <property type="entry name" value="Glyco_hydro_3_AS"/>
</dbReference>
<keyword evidence="5 7" id="KW-0378">Hydrolase</keyword>
<dbReference type="InterPro" id="IPR002772">
    <property type="entry name" value="Glyco_hydro_3_C"/>
</dbReference>
<dbReference type="InterPro" id="IPR013783">
    <property type="entry name" value="Ig-like_fold"/>
</dbReference>
<dbReference type="Pfam" id="PF01915">
    <property type="entry name" value="Glyco_hydro_3_C"/>
    <property type="match status" value="1"/>
</dbReference>
<dbReference type="EMBL" id="CP091430">
    <property type="protein sequence ID" value="UVI30678.1"/>
    <property type="molecule type" value="Genomic_DNA"/>
</dbReference>
<name>A0ABY5SDB2_9BACL</name>
<dbReference type="PANTHER" id="PTHR30620:SF16">
    <property type="entry name" value="LYSOSOMAL BETA GLUCOSIDASE"/>
    <property type="match status" value="1"/>
</dbReference>
<accession>A0ABY5SDB2</accession>
<dbReference type="Gene3D" id="3.40.50.1700">
    <property type="entry name" value="Glycoside hydrolase family 3 C-terminal domain"/>
    <property type="match status" value="1"/>
</dbReference>
<gene>
    <name evidence="9" type="ORF">L1F29_02010</name>
</gene>
<dbReference type="PANTHER" id="PTHR30620">
    <property type="entry name" value="PERIPLASMIC BETA-GLUCOSIDASE-RELATED"/>
    <property type="match status" value="1"/>
</dbReference>
<organism evidence="9 10">
    <name type="scientific">Paenibacillus spongiae</name>
    <dbReference type="NCBI Taxonomy" id="2909671"/>
    <lineage>
        <taxon>Bacteria</taxon>
        <taxon>Bacillati</taxon>
        <taxon>Bacillota</taxon>
        <taxon>Bacilli</taxon>
        <taxon>Bacillales</taxon>
        <taxon>Paenibacillaceae</taxon>
        <taxon>Paenibacillus</taxon>
    </lineage>
</organism>
<protein>
    <recommendedName>
        <fullName evidence="3">beta-glucosidase</fullName>
        <ecNumber evidence="3">3.2.1.21</ecNumber>
    </recommendedName>
</protein>
<comment type="similarity">
    <text evidence="2 7">Belongs to the glycosyl hydrolase 3 family.</text>
</comment>
<dbReference type="Pfam" id="PF00933">
    <property type="entry name" value="Glyco_hydro_3"/>
    <property type="match status" value="1"/>
</dbReference>
<dbReference type="InterPro" id="IPR026891">
    <property type="entry name" value="Fn3-like"/>
</dbReference>
<dbReference type="InterPro" id="IPR017853">
    <property type="entry name" value="GH"/>
</dbReference>
<evidence type="ECO:0000256" key="7">
    <source>
        <dbReference type="RuleBase" id="RU361161"/>
    </source>
</evidence>
<evidence type="ECO:0000259" key="8">
    <source>
        <dbReference type="SMART" id="SM01217"/>
    </source>
</evidence>
<sequence length="720" mass="78607">MTDIQLQSLLKEMTLTEKIAQLLQLAPAFYEGADSAGQITGPLEGMGITEETVHHAGSVLGLGGAEEAIAIQDAHIRNHRLSIPLVAMADVIHGYRTIFPVPLALGSSWNLELAQRSAAIAAKEASVAGIHVTFSPMADLTRDPRWGRVMESTGEDPWLNSLFARAFVRGYQGVDLSKEPYKLAACIKHFAAYGAAEGGRDYNTVDMSEWMRREYYMPSYRAALEEGCEMVMTAFNTVDGVPATGNRRLMRDMLRDEWGFDGVLISDWGAVKEMIPHGVAEDERECALKAIEAGVDIEMMTPCYVHHLQELVESGEVDEALIDEAVMRILKLKRKLGLFENPHRYADPAMEREILLSGEHRAAAHEAALKSCVLLKNEAMLPLSKTAKVALIGPFALSDDLLGPWSCMGVREEAVTLNQGMLAIAGQSQVSAASCGVESMTDQELAAMLAAAREADVVVLALGESSEMSGEAGCRADIRLPGMQLELVKQVKALGKPVAVVLFNGRPLDLHGVLEEADAVLEAWYPGSNGGAAVAELLYGVVNPSGRLTMSFPHSVGQVPVYYNSFNTGRPQGAPDAQVRYVSQYLDIPNEPLLPFGYGLSYADFQYGEAVLSANELNADSKLQLSVRVTNAGRLEGEETVQLYIRDIAGETVRPLRELKAFEKTALMPGESKDIVFEITEEMLRYHHSDLQYKSDPGQFMVMVGPNSRDVQELKFVLKA</sequence>
<dbReference type="SUPFAM" id="SSF51445">
    <property type="entry name" value="(Trans)glycosidases"/>
    <property type="match status" value="1"/>
</dbReference>
<dbReference type="SMART" id="SM01217">
    <property type="entry name" value="Fn3_like"/>
    <property type="match status" value="1"/>
</dbReference>
<dbReference type="InterPro" id="IPR036962">
    <property type="entry name" value="Glyco_hydro_3_N_sf"/>
</dbReference>
<dbReference type="InterPro" id="IPR051915">
    <property type="entry name" value="Cellulose_Degrad_GH3"/>
</dbReference>
<dbReference type="PROSITE" id="PS00775">
    <property type="entry name" value="GLYCOSYL_HYDROL_F3"/>
    <property type="match status" value="1"/>
</dbReference>
<feature type="domain" description="Fibronectin type III-like" evidence="8">
    <location>
        <begin position="639"/>
        <end position="708"/>
    </location>
</feature>